<evidence type="ECO:0000313" key="8">
    <source>
        <dbReference type="Proteomes" id="UP000032544"/>
    </source>
</evidence>
<protein>
    <submittedName>
        <fullName evidence="7">Diaminopimelate decarboxylase</fullName>
    </submittedName>
</protein>
<dbReference type="Gene3D" id="2.40.37.10">
    <property type="entry name" value="Lyase, Ornithine Decarboxylase, Chain A, domain 1"/>
    <property type="match status" value="1"/>
</dbReference>
<dbReference type="SUPFAM" id="SSF51419">
    <property type="entry name" value="PLP-binding barrel"/>
    <property type="match status" value="1"/>
</dbReference>
<sequence>MTKLVYEKPVISKITAGIPSKFGLPTRQKFIPDIDGIPVEKIMEEYGSPVFVLSEKTMRNTFAQAKQAFETRYPKVQFAWSYKTNYLNAVCSIFHDQGAWAEVVSAFEFQKALSLGVNGSNILFNGPEKSEEDLKLAIEHNACIHIDHFDELYLLIKVTRELDKKARVAIRINLDAGIYPIWDRFGFNYENGEAWNAINRIMLAEKLDLIGLHTHIGTYIMSANAYAAAASKLANLYMATHRKFDYWLKYIDLGGGFASKNTLKGAYMPGTETCPSFDEYAEAISNALISSEIPHENLPVLFLETGRALIDDAGYLLTTVLANKRSTTGRRTMVIDAGVNLLFTSFWYNLGVYPTRQLSSHLEESTIYGPLCMNIDVIRDAINFPQVKTGEKLVIERVGAYNMTQWMQFITFRPNVVMIDLEGKMHIVRKKENLDTLTSLEQNPKR</sequence>
<dbReference type="EMBL" id="JRHC01000004">
    <property type="protein sequence ID" value="KJF42949.1"/>
    <property type="molecule type" value="Genomic_DNA"/>
</dbReference>
<feature type="domain" description="Orn/DAP/Arg decarboxylase 2 N-terminal" evidence="6">
    <location>
        <begin position="63"/>
        <end position="309"/>
    </location>
</feature>
<proteinExistence type="inferred from homology"/>
<dbReference type="Pfam" id="PF02784">
    <property type="entry name" value="Orn_Arg_deC_N"/>
    <property type="match status" value="1"/>
</dbReference>
<feature type="modified residue" description="N6-(pyridoxal phosphate)lysine" evidence="3">
    <location>
        <position position="83"/>
    </location>
</feature>
<dbReference type="Gene3D" id="3.20.20.10">
    <property type="entry name" value="Alanine racemase"/>
    <property type="match status" value="1"/>
</dbReference>
<comment type="similarity">
    <text evidence="4">Belongs to the Orn/Lys/Arg decarboxylase class-II family.</text>
</comment>
<dbReference type="Proteomes" id="UP000032544">
    <property type="component" value="Unassembled WGS sequence"/>
</dbReference>
<dbReference type="RefSeq" id="WP_045031438.1">
    <property type="nucleotide sequence ID" value="NZ_JRHC01000004.1"/>
</dbReference>
<dbReference type="CDD" id="cd06841">
    <property type="entry name" value="PLPDE_III_MccE_like"/>
    <property type="match status" value="1"/>
</dbReference>
<feature type="active site" description="Proton donor" evidence="3">
    <location>
        <position position="372"/>
    </location>
</feature>
<gene>
    <name evidence="7" type="ORF">LH29_16270</name>
</gene>
<dbReference type="AlphaFoldDB" id="A0A0D8J838"/>
<evidence type="ECO:0000256" key="3">
    <source>
        <dbReference type="PIRSR" id="PIRSR600183-50"/>
    </source>
</evidence>
<dbReference type="InterPro" id="IPR009006">
    <property type="entry name" value="Ala_racemase/Decarboxylase_C"/>
</dbReference>
<evidence type="ECO:0000256" key="1">
    <source>
        <dbReference type="ARBA" id="ARBA00001933"/>
    </source>
</evidence>
<dbReference type="PATRIC" id="fig|1544798.3.peg.3418"/>
<comment type="caution">
    <text evidence="7">The sequence shown here is derived from an EMBL/GenBank/DDBJ whole genome shotgun (WGS) entry which is preliminary data.</text>
</comment>
<dbReference type="InterPro" id="IPR022643">
    <property type="entry name" value="De-COase2_C"/>
</dbReference>
<reference evidence="7 8" key="1">
    <citation type="submission" date="2014-09" db="EMBL/GenBank/DDBJ databases">
        <title>Draft Genome Sequence of Draconibacterium sp. JN14CK-3.</title>
        <authorList>
            <person name="Dong C."/>
            <person name="Lai Q."/>
            <person name="Shao Z."/>
        </authorList>
    </citation>
    <scope>NUCLEOTIDE SEQUENCE [LARGE SCALE GENOMIC DNA]</scope>
    <source>
        <strain evidence="7 8">JN14CK-3</strain>
    </source>
</reference>
<dbReference type="STRING" id="1544798.LH29_16270"/>
<dbReference type="OrthoDB" id="9802241at2"/>
<evidence type="ECO:0000259" key="6">
    <source>
        <dbReference type="Pfam" id="PF02784"/>
    </source>
</evidence>
<dbReference type="GO" id="GO:0008836">
    <property type="term" value="F:diaminopimelate decarboxylase activity"/>
    <property type="evidence" value="ECO:0007669"/>
    <property type="project" value="TreeGrafter"/>
</dbReference>
<keyword evidence="8" id="KW-1185">Reference proteome</keyword>
<dbReference type="InterPro" id="IPR022644">
    <property type="entry name" value="De-COase2_N"/>
</dbReference>
<evidence type="ECO:0000313" key="7">
    <source>
        <dbReference type="EMBL" id="KJF42949.1"/>
    </source>
</evidence>
<dbReference type="PANTHER" id="PTHR43727">
    <property type="entry name" value="DIAMINOPIMELATE DECARBOXYLASE"/>
    <property type="match status" value="1"/>
</dbReference>
<organism evidence="7 8">
    <name type="scientific">Draconibacterium sediminis</name>
    <dbReference type="NCBI Taxonomy" id="1544798"/>
    <lineage>
        <taxon>Bacteria</taxon>
        <taxon>Pseudomonadati</taxon>
        <taxon>Bacteroidota</taxon>
        <taxon>Bacteroidia</taxon>
        <taxon>Marinilabiliales</taxon>
        <taxon>Prolixibacteraceae</taxon>
        <taxon>Draconibacterium</taxon>
    </lineage>
</organism>
<dbReference type="PRINTS" id="PR01179">
    <property type="entry name" value="ODADCRBXLASE"/>
</dbReference>
<name>A0A0D8J838_9BACT</name>
<comment type="cofactor">
    <cofactor evidence="1 3">
        <name>pyridoxal 5'-phosphate</name>
        <dbReference type="ChEBI" id="CHEBI:597326"/>
    </cofactor>
</comment>
<evidence type="ECO:0000256" key="4">
    <source>
        <dbReference type="RuleBase" id="RU003737"/>
    </source>
</evidence>
<keyword evidence="2 3" id="KW-0663">Pyridoxal phosphate</keyword>
<feature type="domain" description="Orn/DAP/Arg decarboxylase 2 C-terminal" evidence="5">
    <location>
        <begin position="310"/>
        <end position="399"/>
    </location>
</feature>
<evidence type="ECO:0000259" key="5">
    <source>
        <dbReference type="Pfam" id="PF00278"/>
    </source>
</evidence>
<dbReference type="Pfam" id="PF00278">
    <property type="entry name" value="Orn_DAP_Arg_deC"/>
    <property type="match status" value="1"/>
</dbReference>
<dbReference type="InterPro" id="IPR029066">
    <property type="entry name" value="PLP-binding_barrel"/>
</dbReference>
<dbReference type="SUPFAM" id="SSF50621">
    <property type="entry name" value="Alanine racemase C-terminal domain-like"/>
    <property type="match status" value="1"/>
</dbReference>
<dbReference type="InterPro" id="IPR000183">
    <property type="entry name" value="Orn/DAP/Arg_de-COase"/>
</dbReference>
<dbReference type="GO" id="GO:0009089">
    <property type="term" value="P:lysine biosynthetic process via diaminopimelate"/>
    <property type="evidence" value="ECO:0007669"/>
    <property type="project" value="TreeGrafter"/>
</dbReference>
<accession>A0A0D8J838</accession>
<dbReference type="PANTHER" id="PTHR43727:SF2">
    <property type="entry name" value="GROUP IV DECARBOXYLASE"/>
    <property type="match status" value="1"/>
</dbReference>
<evidence type="ECO:0000256" key="2">
    <source>
        <dbReference type="ARBA" id="ARBA00022898"/>
    </source>
</evidence>